<sequence>MRNTQQCCAWRKLAKGNNTNIDMLIFLYIHIDINKAMQIYDNVEMKQYSNTSIHQYGNVAI</sequence>
<reference evidence="1 2" key="1">
    <citation type="submission" date="2018-08" db="EMBL/GenBank/DDBJ databases">
        <title>A genome reference for cultivated species of the human gut microbiota.</title>
        <authorList>
            <person name="Zou Y."/>
            <person name="Xue W."/>
            <person name="Luo G."/>
        </authorList>
    </citation>
    <scope>NUCLEOTIDE SEQUENCE [LARGE SCALE GENOMIC DNA]</scope>
    <source>
        <strain evidence="1 2">AF24-16AC</strain>
    </source>
</reference>
<gene>
    <name evidence="1" type="ORF">DWY14_10045</name>
</gene>
<organism evidence="1 2">
    <name type="scientific">Phocaeicola plebeius</name>
    <dbReference type="NCBI Taxonomy" id="310297"/>
    <lineage>
        <taxon>Bacteria</taxon>
        <taxon>Pseudomonadati</taxon>
        <taxon>Bacteroidota</taxon>
        <taxon>Bacteroidia</taxon>
        <taxon>Bacteroidales</taxon>
        <taxon>Bacteroidaceae</taxon>
        <taxon>Phocaeicola</taxon>
    </lineage>
</organism>
<dbReference type="Proteomes" id="UP000285750">
    <property type="component" value="Unassembled WGS sequence"/>
</dbReference>
<accession>A0A412H515</accession>
<protein>
    <submittedName>
        <fullName evidence="1">Uncharacterized protein</fullName>
    </submittedName>
</protein>
<dbReference type="AlphaFoldDB" id="A0A412H515"/>
<evidence type="ECO:0000313" key="2">
    <source>
        <dbReference type="Proteomes" id="UP000285750"/>
    </source>
</evidence>
<comment type="caution">
    <text evidence="1">The sequence shown here is derived from an EMBL/GenBank/DDBJ whole genome shotgun (WGS) entry which is preliminary data.</text>
</comment>
<name>A0A412H515_9BACT</name>
<proteinExistence type="predicted"/>
<dbReference type="EMBL" id="QRUY01000020">
    <property type="protein sequence ID" value="RGS06770.1"/>
    <property type="molecule type" value="Genomic_DNA"/>
</dbReference>
<evidence type="ECO:0000313" key="1">
    <source>
        <dbReference type="EMBL" id="RGS06770.1"/>
    </source>
</evidence>